<reference evidence="3 4" key="1">
    <citation type="journal article" date="2024" name="BMC Genomics">
        <title>De novo assembly and annotation of Popillia japonica's genome with initial clues to its potential as an invasive pest.</title>
        <authorList>
            <person name="Cucini C."/>
            <person name="Boschi S."/>
            <person name="Funari R."/>
            <person name="Cardaioli E."/>
            <person name="Iannotti N."/>
            <person name="Marturano G."/>
            <person name="Paoli F."/>
            <person name="Bruttini M."/>
            <person name="Carapelli A."/>
            <person name="Frati F."/>
            <person name="Nardi F."/>
        </authorList>
    </citation>
    <scope>NUCLEOTIDE SEQUENCE [LARGE SCALE GENOMIC DNA]</scope>
    <source>
        <strain evidence="3">DMR45628</strain>
    </source>
</reference>
<sequence length="310" mass="35682">MEFILETLTPDTFYQNLLLGLPNILRKFKKYGMRKTHLTRFLPASQDVVSAWENMHEVLMPDDMKNFYCSTNGFLYQWSCTYGSKNEVIIGKLDINSVENLVQVAGYRTKAKPGVSLSGTAYLIRLGYASKVFEICILANNDKVCLVYLDRKYVPTVWICTHDFKFHFLADSFTKYLCMAITHLGFPNWQLLYLPQGVPKSSAALMQLMCPSVVLQNRRAKTVETMRNQRILKAQTNYDSAVLNVLDPKVFALPSYRKQLVQNFIKMDDKENKSARIDSSPTRKRVAKSKWTNRKTGSKTIINLRSKKIK</sequence>
<dbReference type="Proteomes" id="UP001458880">
    <property type="component" value="Unassembled WGS sequence"/>
</dbReference>
<dbReference type="PANTHER" id="PTHR31854">
    <property type="entry name" value="TUBULIN POLYGLUTAMYLASE COMPLEX SUBUNIT 2"/>
    <property type="match status" value="1"/>
</dbReference>
<dbReference type="EMBL" id="JASPKY010000641">
    <property type="protein sequence ID" value="KAK9687470.1"/>
    <property type="molecule type" value="Genomic_DNA"/>
</dbReference>
<protein>
    <recommendedName>
        <fullName evidence="2">Knr4/Smi1-like domain-containing protein</fullName>
    </recommendedName>
</protein>
<dbReference type="PANTHER" id="PTHR31854:SF2">
    <property type="entry name" value="TUBULIN POLYGLUTAMYLASE COMPLEX SUBUNIT 2"/>
    <property type="match status" value="1"/>
</dbReference>
<gene>
    <name evidence="3" type="ORF">QE152_g36248</name>
</gene>
<dbReference type="InterPro" id="IPR037883">
    <property type="entry name" value="Knr4/Smi1-like_sf"/>
</dbReference>
<comment type="caution">
    <text evidence="3">The sequence shown here is derived from an EMBL/GenBank/DDBJ whole genome shotgun (WGS) entry which is preliminary data.</text>
</comment>
<dbReference type="SUPFAM" id="SSF160631">
    <property type="entry name" value="SMI1/KNR4-like"/>
    <property type="match status" value="1"/>
</dbReference>
<dbReference type="Pfam" id="PF09346">
    <property type="entry name" value="SMI1_KNR4"/>
    <property type="match status" value="1"/>
</dbReference>
<evidence type="ECO:0000259" key="2">
    <source>
        <dbReference type="Pfam" id="PF09346"/>
    </source>
</evidence>
<feature type="region of interest" description="Disordered" evidence="1">
    <location>
        <begin position="272"/>
        <end position="297"/>
    </location>
</feature>
<evidence type="ECO:0000313" key="3">
    <source>
        <dbReference type="EMBL" id="KAK9687470.1"/>
    </source>
</evidence>
<dbReference type="AlphaFoldDB" id="A0AAW1IDR0"/>
<feature type="domain" description="Knr4/Smi1-like" evidence="2">
    <location>
        <begin position="43"/>
        <end position="177"/>
    </location>
</feature>
<dbReference type="InterPro" id="IPR018958">
    <property type="entry name" value="Knr4/Smi1-like_dom"/>
</dbReference>
<proteinExistence type="predicted"/>
<name>A0AAW1IDR0_POPJA</name>
<keyword evidence="4" id="KW-1185">Reference proteome</keyword>
<evidence type="ECO:0000256" key="1">
    <source>
        <dbReference type="SAM" id="MobiDB-lite"/>
    </source>
</evidence>
<accession>A0AAW1IDR0</accession>
<organism evidence="3 4">
    <name type="scientific">Popillia japonica</name>
    <name type="common">Japanese beetle</name>
    <dbReference type="NCBI Taxonomy" id="7064"/>
    <lineage>
        <taxon>Eukaryota</taxon>
        <taxon>Metazoa</taxon>
        <taxon>Ecdysozoa</taxon>
        <taxon>Arthropoda</taxon>
        <taxon>Hexapoda</taxon>
        <taxon>Insecta</taxon>
        <taxon>Pterygota</taxon>
        <taxon>Neoptera</taxon>
        <taxon>Endopterygota</taxon>
        <taxon>Coleoptera</taxon>
        <taxon>Polyphaga</taxon>
        <taxon>Scarabaeiformia</taxon>
        <taxon>Scarabaeidae</taxon>
        <taxon>Rutelinae</taxon>
        <taxon>Popillia</taxon>
    </lineage>
</organism>
<feature type="compositionally biased region" description="Basic residues" evidence="1">
    <location>
        <begin position="282"/>
        <end position="297"/>
    </location>
</feature>
<evidence type="ECO:0000313" key="4">
    <source>
        <dbReference type="Proteomes" id="UP001458880"/>
    </source>
</evidence>
<dbReference type="InterPro" id="IPR039231">
    <property type="entry name" value="TPGS2"/>
</dbReference>